<dbReference type="PANTHER" id="PTHR32089:SF112">
    <property type="entry name" value="LYSOZYME-LIKE PROTEIN-RELATED"/>
    <property type="match status" value="1"/>
</dbReference>
<comment type="similarity">
    <text evidence="2">Belongs to the methyl-accepting chemotaxis (MCP) protein family.</text>
</comment>
<gene>
    <name evidence="5" type="ORF">BJ989_002856</name>
</gene>
<dbReference type="SMART" id="SM00283">
    <property type="entry name" value="MA"/>
    <property type="match status" value="1"/>
</dbReference>
<evidence type="ECO:0000313" key="5">
    <source>
        <dbReference type="EMBL" id="NYG56552.1"/>
    </source>
</evidence>
<dbReference type="Proteomes" id="UP000544110">
    <property type="component" value="Unassembled WGS sequence"/>
</dbReference>
<evidence type="ECO:0000256" key="3">
    <source>
        <dbReference type="PROSITE-ProRule" id="PRU00284"/>
    </source>
</evidence>
<dbReference type="PANTHER" id="PTHR32089">
    <property type="entry name" value="METHYL-ACCEPTING CHEMOTAXIS PROTEIN MCPB"/>
    <property type="match status" value="1"/>
</dbReference>
<comment type="caution">
    <text evidence="5">The sequence shown here is derived from an EMBL/GenBank/DDBJ whole genome shotgun (WGS) entry which is preliminary data.</text>
</comment>
<proteinExistence type="inferred from homology"/>
<evidence type="ECO:0000259" key="4">
    <source>
        <dbReference type="PROSITE" id="PS50111"/>
    </source>
</evidence>
<dbReference type="Pfam" id="PF00015">
    <property type="entry name" value="MCPsignal"/>
    <property type="match status" value="1"/>
</dbReference>
<protein>
    <submittedName>
        <fullName evidence="5">Methyl-accepting chemotaxis protein</fullName>
    </submittedName>
</protein>
<dbReference type="PRINTS" id="PR00260">
    <property type="entry name" value="CHEMTRNSDUCR"/>
</dbReference>
<dbReference type="EMBL" id="JACCAC010000001">
    <property type="protein sequence ID" value="NYG56552.1"/>
    <property type="molecule type" value="Genomic_DNA"/>
</dbReference>
<dbReference type="GO" id="GO:0007165">
    <property type="term" value="P:signal transduction"/>
    <property type="evidence" value="ECO:0007669"/>
    <property type="project" value="UniProtKB-KW"/>
</dbReference>
<dbReference type="Gene3D" id="1.10.287.950">
    <property type="entry name" value="Methyl-accepting chemotaxis protein"/>
    <property type="match status" value="1"/>
</dbReference>
<name>A0A7Y9RXJ7_9ACTN</name>
<dbReference type="InterPro" id="IPR004089">
    <property type="entry name" value="MCPsignal_dom"/>
</dbReference>
<dbReference type="AlphaFoldDB" id="A0A7Y9RXJ7"/>
<evidence type="ECO:0000256" key="1">
    <source>
        <dbReference type="ARBA" id="ARBA00023224"/>
    </source>
</evidence>
<dbReference type="InterPro" id="IPR004090">
    <property type="entry name" value="Chemotax_Me-accpt_rcpt"/>
</dbReference>
<dbReference type="GO" id="GO:0004888">
    <property type="term" value="F:transmembrane signaling receptor activity"/>
    <property type="evidence" value="ECO:0007669"/>
    <property type="project" value="InterPro"/>
</dbReference>
<reference evidence="5 6" key="1">
    <citation type="submission" date="2020-07" db="EMBL/GenBank/DDBJ databases">
        <title>Sequencing the genomes of 1000 actinobacteria strains.</title>
        <authorList>
            <person name="Klenk H.-P."/>
        </authorList>
    </citation>
    <scope>NUCLEOTIDE SEQUENCE [LARGE SCALE GENOMIC DNA]</scope>
    <source>
        <strain evidence="5 6">DSM 24552</strain>
    </source>
</reference>
<organism evidence="5 6">
    <name type="scientific">Nocardioides perillae</name>
    <dbReference type="NCBI Taxonomy" id="1119534"/>
    <lineage>
        <taxon>Bacteria</taxon>
        <taxon>Bacillati</taxon>
        <taxon>Actinomycetota</taxon>
        <taxon>Actinomycetes</taxon>
        <taxon>Propionibacteriales</taxon>
        <taxon>Nocardioidaceae</taxon>
        <taxon>Nocardioides</taxon>
    </lineage>
</organism>
<sequence length="311" mass="32313">MAAAPRRGAAATDELAVHRAFADEVLRALTAAGQGDLEARVRHVPGIEGLPALTALRHATNRTLDLTDAFVREAGASLVAAAEGRFHRSFVEVGMPGSFRTGAAEINRGSAAMEAAAGQVAEAAGERQQLADRFESVVLTLTQDVVGAADEVSGTTGTLSRSAHEVADEVRRARETVDSLSESSSAIQDVARLIDTIAAQTRLLALNATIEAARVGEAGKGFAVVAAEVKDLATQTSEATQRVSAQVHEIQAASTDAVQVMSGVGSTVTTMTDMVGVVAAAVDGTQEKQGMTRAAGHLRDQVRDFLGEMRD</sequence>
<evidence type="ECO:0000256" key="2">
    <source>
        <dbReference type="ARBA" id="ARBA00029447"/>
    </source>
</evidence>
<keyword evidence="1 3" id="KW-0807">Transducer</keyword>
<accession>A0A7Y9RXJ7</accession>
<dbReference type="PROSITE" id="PS50111">
    <property type="entry name" value="CHEMOTAXIS_TRANSDUC_2"/>
    <property type="match status" value="1"/>
</dbReference>
<dbReference type="GO" id="GO:0016020">
    <property type="term" value="C:membrane"/>
    <property type="evidence" value="ECO:0007669"/>
    <property type="project" value="InterPro"/>
</dbReference>
<evidence type="ECO:0000313" key="6">
    <source>
        <dbReference type="Proteomes" id="UP000544110"/>
    </source>
</evidence>
<dbReference type="SUPFAM" id="SSF58104">
    <property type="entry name" value="Methyl-accepting chemotaxis protein (MCP) signaling domain"/>
    <property type="match status" value="1"/>
</dbReference>
<dbReference type="GO" id="GO:0006935">
    <property type="term" value="P:chemotaxis"/>
    <property type="evidence" value="ECO:0007669"/>
    <property type="project" value="InterPro"/>
</dbReference>
<keyword evidence="6" id="KW-1185">Reference proteome</keyword>
<feature type="domain" description="Methyl-accepting transducer" evidence="4">
    <location>
        <begin position="103"/>
        <end position="283"/>
    </location>
</feature>
<dbReference type="RefSeq" id="WP_179518785.1">
    <property type="nucleotide sequence ID" value="NZ_JACCAC010000001.1"/>
</dbReference>